<proteinExistence type="predicted"/>
<comment type="caution">
    <text evidence="1">The sequence shown here is derived from an EMBL/GenBank/DDBJ whole genome shotgun (WGS) entry which is preliminary data.</text>
</comment>
<name>G9NZG0_HYPAI</name>
<dbReference type="OMA" id="NIAFNNC"/>
<dbReference type="HOGENOM" id="CLU_1627293_0_0_1"/>
<dbReference type="EMBL" id="ABDG02000025">
    <property type="protein sequence ID" value="EHK43866.1"/>
    <property type="molecule type" value="Genomic_DNA"/>
</dbReference>
<evidence type="ECO:0000313" key="2">
    <source>
        <dbReference type="Proteomes" id="UP000005426"/>
    </source>
</evidence>
<dbReference type="AlphaFoldDB" id="G9NZG0"/>
<dbReference type="GeneID" id="25783414"/>
<keyword evidence="2" id="KW-1185">Reference proteome</keyword>
<evidence type="ECO:0000313" key="1">
    <source>
        <dbReference type="EMBL" id="EHK43866.1"/>
    </source>
</evidence>
<organism evidence="1 2">
    <name type="scientific">Hypocrea atroviridis (strain ATCC 20476 / IMI 206040)</name>
    <name type="common">Trichoderma atroviride</name>
    <dbReference type="NCBI Taxonomy" id="452589"/>
    <lineage>
        <taxon>Eukaryota</taxon>
        <taxon>Fungi</taxon>
        <taxon>Dikarya</taxon>
        <taxon>Ascomycota</taxon>
        <taxon>Pezizomycotina</taxon>
        <taxon>Sordariomycetes</taxon>
        <taxon>Hypocreomycetidae</taxon>
        <taxon>Hypocreales</taxon>
        <taxon>Hypocreaceae</taxon>
        <taxon>Trichoderma</taxon>
    </lineage>
</organism>
<protein>
    <submittedName>
        <fullName evidence="1">Uncharacterized protein</fullName>
    </submittedName>
</protein>
<sequence length="163" mass="18379">MRFRQSKSAPQQRAVFVISWGRTATSSSSFHKCLLVANEADETVSLTTTGTYFDWGSIVDKQKVTKNNPPRVKAFDFEKGEKFAPSYVFKGMTVWSDRKIAKFSSHYDVVYNNCRDVTEMTAATVLGQHDEDKLEEKIKNYGTWPSVLAAATMPFSPGYRVPS</sequence>
<dbReference type="eggNOG" id="ENOG502TCXG">
    <property type="taxonomic scope" value="Eukaryota"/>
</dbReference>
<dbReference type="Proteomes" id="UP000005426">
    <property type="component" value="Unassembled WGS sequence"/>
</dbReference>
<dbReference type="KEGG" id="tatv:25783414"/>
<gene>
    <name evidence="1" type="ORF">TRIATDRAFT_319206</name>
</gene>
<reference evidence="1 2" key="1">
    <citation type="journal article" date="2011" name="Genome Biol.">
        <title>Comparative genome sequence analysis underscores mycoparasitism as the ancestral life style of Trichoderma.</title>
        <authorList>
            <person name="Kubicek C.P."/>
            <person name="Herrera-Estrella A."/>
            <person name="Seidl-Seiboth V."/>
            <person name="Martinez D.A."/>
            <person name="Druzhinina I.S."/>
            <person name="Thon M."/>
            <person name="Zeilinger S."/>
            <person name="Casas-Flores S."/>
            <person name="Horwitz B.A."/>
            <person name="Mukherjee P.K."/>
            <person name="Mukherjee M."/>
            <person name="Kredics L."/>
            <person name="Alcaraz L.D."/>
            <person name="Aerts A."/>
            <person name="Antal Z."/>
            <person name="Atanasova L."/>
            <person name="Cervantes-Badillo M.G."/>
            <person name="Challacombe J."/>
            <person name="Chertkov O."/>
            <person name="McCluskey K."/>
            <person name="Coulpier F."/>
            <person name="Deshpande N."/>
            <person name="von Doehren H."/>
            <person name="Ebbole D.J."/>
            <person name="Esquivel-Naranjo E.U."/>
            <person name="Fekete E."/>
            <person name="Flipphi M."/>
            <person name="Glaser F."/>
            <person name="Gomez-Rodriguez E.Y."/>
            <person name="Gruber S."/>
            <person name="Han C."/>
            <person name="Henrissat B."/>
            <person name="Hermosa R."/>
            <person name="Hernandez-Onate M."/>
            <person name="Karaffa L."/>
            <person name="Kosti I."/>
            <person name="Le Crom S."/>
            <person name="Lindquist E."/>
            <person name="Lucas S."/>
            <person name="Luebeck M."/>
            <person name="Luebeck P.S."/>
            <person name="Margeot A."/>
            <person name="Metz B."/>
            <person name="Misra M."/>
            <person name="Nevalainen H."/>
            <person name="Omann M."/>
            <person name="Packer N."/>
            <person name="Perrone G."/>
            <person name="Uresti-Rivera E.E."/>
            <person name="Salamov A."/>
            <person name="Schmoll M."/>
            <person name="Seiboth B."/>
            <person name="Shapiro H."/>
            <person name="Sukno S."/>
            <person name="Tamayo-Ramos J.A."/>
            <person name="Tisch D."/>
            <person name="Wiest A."/>
            <person name="Wilkinson H.H."/>
            <person name="Zhang M."/>
            <person name="Coutinho P.M."/>
            <person name="Kenerley C.M."/>
            <person name="Monte E."/>
            <person name="Baker S.E."/>
            <person name="Grigoriev I.V."/>
        </authorList>
    </citation>
    <scope>NUCLEOTIDE SEQUENCE [LARGE SCALE GENOMIC DNA]</scope>
    <source>
        <strain evidence="2">ATCC 20476 / IMI 206040</strain>
    </source>
</reference>
<accession>G9NZG0</accession>